<reference evidence="2 3" key="2">
    <citation type="journal article" date="2011" name="J. Bacteriol.">
        <title>Genomes of three methylotrophs from a single niche uncover genetic and metabolic divergence of Methylophilaceae.</title>
        <authorList>
            <person name="Lapidus A."/>
            <person name="Clum A."/>
            <person name="Labutti K."/>
            <person name="Kaluzhnaya M.G."/>
            <person name="Lim S."/>
            <person name="Beck D.A."/>
            <person name="Glavina Del Rio T."/>
            <person name="Nolan M."/>
            <person name="Mavromatis K."/>
            <person name="Huntemann M."/>
            <person name="Lucas S."/>
            <person name="Lidstrom M.E."/>
            <person name="Ivanova N."/>
            <person name="Chistoserdova L."/>
        </authorList>
    </citation>
    <scope>NUCLEOTIDE SEQUENCE [LARGE SCALE GENOMIC DNA]</scope>
    <source>
        <strain evidence="2 3">SIP3-4</strain>
    </source>
</reference>
<evidence type="ECO:0000313" key="2">
    <source>
        <dbReference type="EMBL" id="ACT49988.1"/>
    </source>
</evidence>
<feature type="chain" id="PRO_5002972534" description="MxaA protein" evidence="1">
    <location>
        <begin position="37"/>
        <end position="312"/>
    </location>
</feature>
<keyword evidence="3" id="KW-1185">Reference proteome</keyword>
<name>C6XAQ6_METGS</name>
<proteinExistence type="predicted"/>
<sequence precursor="true">MMPLHRPWRLIRGCRRAWLAMLGQAMLVFSMASAHAAADAHVESHYREAGYFIGDVIDEVVDITATPGATLVEETLPRSGDGQWIELREVNVQENAPEHGRFKLHLRWQLFKALRETRTIPLPAFTVNLRHGQTVLPVKIHERQVMVSPLLPVILDTSQTSLRPDSLPPLRDTLRPMRHTVLALALTLSAALWLLWRYDKPPFRWAAAGPFTAACRRLRGRQGRKLSLTQSFAVAHHAFNQAAGRTVFASDVPVLLKLRPELARLRPEIEAFYARSARVFFAEAPNAASADDVAAIKTLLAACRALERGRKP</sequence>
<gene>
    <name evidence="2" type="ordered locus">Msip34_0740</name>
</gene>
<accession>C6XAQ6</accession>
<dbReference type="OrthoDB" id="8535306at2"/>
<dbReference type="eggNOG" id="ENOG5030I3V">
    <property type="taxonomic scope" value="Bacteria"/>
</dbReference>
<dbReference type="KEGG" id="mei:Msip34_0740"/>
<dbReference type="AlphaFoldDB" id="C6XAQ6"/>
<dbReference type="RefSeq" id="WP_015829571.1">
    <property type="nucleotide sequence ID" value="NC_012969.1"/>
</dbReference>
<keyword evidence="1" id="KW-0732">Signal</keyword>
<reference evidence="3" key="1">
    <citation type="submission" date="2009-07" db="EMBL/GenBank/DDBJ databases">
        <title>Complete sequence of chromosome of Methylovorus sp. SIP3-4.</title>
        <authorList>
            <person name="Lucas S."/>
            <person name="Copeland A."/>
            <person name="Lapidus A."/>
            <person name="Glavina del Rio T."/>
            <person name="Tice H."/>
            <person name="Bruce D."/>
            <person name="Goodwin L."/>
            <person name="Pitluck S."/>
            <person name="Clum A."/>
            <person name="Larimer F."/>
            <person name="Land M."/>
            <person name="Hauser L."/>
            <person name="Kyrpides N."/>
            <person name="Mikhailova N."/>
            <person name="Kayluzhnaya M."/>
            <person name="Chistoserdova L."/>
        </authorList>
    </citation>
    <scope>NUCLEOTIDE SEQUENCE [LARGE SCALE GENOMIC DNA]</scope>
    <source>
        <strain evidence="3">SIP3-4</strain>
    </source>
</reference>
<dbReference type="HOGENOM" id="CLU_076860_0_0_4"/>
<evidence type="ECO:0000256" key="1">
    <source>
        <dbReference type="SAM" id="SignalP"/>
    </source>
</evidence>
<organism evidence="2 3">
    <name type="scientific">Methylovorus glucosotrophus (strain SIP3-4)</name>
    <dbReference type="NCBI Taxonomy" id="582744"/>
    <lineage>
        <taxon>Bacteria</taxon>
        <taxon>Pseudomonadati</taxon>
        <taxon>Pseudomonadota</taxon>
        <taxon>Betaproteobacteria</taxon>
        <taxon>Nitrosomonadales</taxon>
        <taxon>Methylophilaceae</taxon>
        <taxon>Methylovorus</taxon>
    </lineage>
</organism>
<evidence type="ECO:0008006" key="4">
    <source>
        <dbReference type="Google" id="ProtNLM"/>
    </source>
</evidence>
<feature type="signal peptide" evidence="1">
    <location>
        <begin position="1"/>
        <end position="36"/>
    </location>
</feature>
<dbReference type="Proteomes" id="UP000002743">
    <property type="component" value="Chromosome"/>
</dbReference>
<protein>
    <recommendedName>
        <fullName evidence="4">MxaA protein</fullName>
    </recommendedName>
</protein>
<dbReference type="EMBL" id="CP001674">
    <property type="protein sequence ID" value="ACT49988.1"/>
    <property type="molecule type" value="Genomic_DNA"/>
</dbReference>
<evidence type="ECO:0000313" key="3">
    <source>
        <dbReference type="Proteomes" id="UP000002743"/>
    </source>
</evidence>
<dbReference type="STRING" id="582744.Msip34_0740"/>